<name>A0A9D4ECU1_DREPO</name>
<feature type="signal peptide" evidence="1">
    <location>
        <begin position="1"/>
        <end position="24"/>
    </location>
</feature>
<accession>A0A9D4ECU1</accession>
<sequence length="124" mass="13914">MFTGILLPVFITVFYLRLFPQSEADTVRPFMSKQANSLRPTRTVACASLLKSMRRCGPTPPVKPSRNMSLLYLCILLMSLSPDVEKNPGPQYPWGSCDIEVRDNDPALECDSCTTVKPLLIVRH</sequence>
<reference evidence="2" key="1">
    <citation type="journal article" date="2019" name="bioRxiv">
        <title>The Genome of the Zebra Mussel, Dreissena polymorpha: A Resource for Invasive Species Research.</title>
        <authorList>
            <person name="McCartney M.A."/>
            <person name="Auch B."/>
            <person name="Kono T."/>
            <person name="Mallez S."/>
            <person name="Zhang Y."/>
            <person name="Obille A."/>
            <person name="Becker A."/>
            <person name="Abrahante J.E."/>
            <person name="Garbe J."/>
            <person name="Badalamenti J.P."/>
            <person name="Herman A."/>
            <person name="Mangelson H."/>
            <person name="Liachko I."/>
            <person name="Sullivan S."/>
            <person name="Sone E.D."/>
            <person name="Koren S."/>
            <person name="Silverstein K.A.T."/>
            <person name="Beckman K.B."/>
            <person name="Gohl D.M."/>
        </authorList>
    </citation>
    <scope>NUCLEOTIDE SEQUENCE</scope>
    <source>
        <strain evidence="2">Duluth1</strain>
        <tissue evidence="2">Whole animal</tissue>
    </source>
</reference>
<evidence type="ECO:0000313" key="2">
    <source>
        <dbReference type="EMBL" id="KAH3776968.1"/>
    </source>
</evidence>
<dbReference type="EMBL" id="JAIWYP010000009">
    <property type="protein sequence ID" value="KAH3776968.1"/>
    <property type="molecule type" value="Genomic_DNA"/>
</dbReference>
<dbReference type="Proteomes" id="UP000828390">
    <property type="component" value="Unassembled WGS sequence"/>
</dbReference>
<feature type="chain" id="PRO_5039042633" evidence="1">
    <location>
        <begin position="25"/>
        <end position="124"/>
    </location>
</feature>
<gene>
    <name evidence="2" type="ORF">DPMN_178402</name>
</gene>
<reference evidence="2" key="2">
    <citation type="submission" date="2020-11" db="EMBL/GenBank/DDBJ databases">
        <authorList>
            <person name="McCartney M.A."/>
            <person name="Auch B."/>
            <person name="Kono T."/>
            <person name="Mallez S."/>
            <person name="Becker A."/>
            <person name="Gohl D.M."/>
            <person name="Silverstein K.A.T."/>
            <person name="Koren S."/>
            <person name="Bechman K.B."/>
            <person name="Herman A."/>
            <person name="Abrahante J.E."/>
            <person name="Garbe J."/>
        </authorList>
    </citation>
    <scope>NUCLEOTIDE SEQUENCE</scope>
    <source>
        <strain evidence="2">Duluth1</strain>
        <tissue evidence="2">Whole animal</tissue>
    </source>
</reference>
<dbReference type="AlphaFoldDB" id="A0A9D4ECU1"/>
<evidence type="ECO:0000256" key="1">
    <source>
        <dbReference type="SAM" id="SignalP"/>
    </source>
</evidence>
<evidence type="ECO:0000313" key="3">
    <source>
        <dbReference type="Proteomes" id="UP000828390"/>
    </source>
</evidence>
<keyword evidence="1" id="KW-0732">Signal</keyword>
<proteinExistence type="predicted"/>
<keyword evidence="3" id="KW-1185">Reference proteome</keyword>
<organism evidence="2 3">
    <name type="scientific">Dreissena polymorpha</name>
    <name type="common">Zebra mussel</name>
    <name type="synonym">Mytilus polymorpha</name>
    <dbReference type="NCBI Taxonomy" id="45954"/>
    <lineage>
        <taxon>Eukaryota</taxon>
        <taxon>Metazoa</taxon>
        <taxon>Spiralia</taxon>
        <taxon>Lophotrochozoa</taxon>
        <taxon>Mollusca</taxon>
        <taxon>Bivalvia</taxon>
        <taxon>Autobranchia</taxon>
        <taxon>Heteroconchia</taxon>
        <taxon>Euheterodonta</taxon>
        <taxon>Imparidentia</taxon>
        <taxon>Neoheterodontei</taxon>
        <taxon>Myida</taxon>
        <taxon>Dreissenoidea</taxon>
        <taxon>Dreissenidae</taxon>
        <taxon>Dreissena</taxon>
    </lineage>
</organism>
<protein>
    <submittedName>
        <fullName evidence="2">Uncharacterized protein</fullName>
    </submittedName>
</protein>
<comment type="caution">
    <text evidence="2">The sequence shown here is derived from an EMBL/GenBank/DDBJ whole genome shotgun (WGS) entry which is preliminary data.</text>
</comment>